<name>A0AAV4JRW2_9GAST</name>
<organism evidence="9 10">
    <name type="scientific">Elysia marginata</name>
    <dbReference type="NCBI Taxonomy" id="1093978"/>
    <lineage>
        <taxon>Eukaryota</taxon>
        <taxon>Metazoa</taxon>
        <taxon>Spiralia</taxon>
        <taxon>Lophotrochozoa</taxon>
        <taxon>Mollusca</taxon>
        <taxon>Gastropoda</taxon>
        <taxon>Heterobranchia</taxon>
        <taxon>Euthyneura</taxon>
        <taxon>Panpulmonata</taxon>
        <taxon>Sacoglossa</taxon>
        <taxon>Placobranchoidea</taxon>
        <taxon>Plakobranchidae</taxon>
        <taxon>Elysia</taxon>
    </lineage>
</organism>
<dbReference type="EMBL" id="BMAT01010317">
    <property type="protein sequence ID" value="GFS24232.1"/>
    <property type="molecule type" value="Genomic_DNA"/>
</dbReference>
<keyword evidence="10" id="KW-1185">Reference proteome</keyword>
<evidence type="ECO:0000256" key="1">
    <source>
        <dbReference type="ARBA" id="ARBA00009897"/>
    </source>
</evidence>
<accession>A0AAV4JRW2</accession>
<dbReference type="PROSITE" id="PS51987">
    <property type="entry name" value="GS_CATALYTIC"/>
    <property type="match status" value="1"/>
</dbReference>
<reference evidence="9 10" key="1">
    <citation type="journal article" date="2021" name="Elife">
        <title>Chloroplast acquisition without the gene transfer in kleptoplastic sea slugs, Plakobranchus ocellatus.</title>
        <authorList>
            <person name="Maeda T."/>
            <person name="Takahashi S."/>
            <person name="Yoshida T."/>
            <person name="Shimamura S."/>
            <person name="Takaki Y."/>
            <person name="Nagai Y."/>
            <person name="Toyoda A."/>
            <person name="Suzuki Y."/>
            <person name="Arimoto A."/>
            <person name="Ishii H."/>
            <person name="Satoh N."/>
            <person name="Nishiyama T."/>
            <person name="Hasebe M."/>
            <person name="Maruyama T."/>
            <person name="Minagawa J."/>
            <person name="Obokata J."/>
            <person name="Shigenobu S."/>
        </authorList>
    </citation>
    <scope>NUCLEOTIDE SEQUENCE [LARGE SCALE GENOMIC DNA]</scope>
</reference>
<dbReference type="InterPro" id="IPR014746">
    <property type="entry name" value="Gln_synth/guanido_kin_cat_dom"/>
</dbReference>
<gene>
    <name evidence="9" type="ORF">ElyMa_005153000</name>
</gene>
<comment type="function">
    <text evidence="2">May act as a component of the cytoskeleton or as a chaperone for the reorganization of intermediate filament proteins during terminal differentiation in the lens. Does not seem to have enzymatic activity.</text>
</comment>
<evidence type="ECO:0000256" key="3">
    <source>
        <dbReference type="ARBA" id="ARBA00038790"/>
    </source>
</evidence>
<comment type="caution">
    <text evidence="9">The sequence shown here is derived from an EMBL/GenBank/DDBJ whole genome shotgun (WGS) entry which is preliminary data.</text>
</comment>
<dbReference type="PANTHER" id="PTHR43407:SF1">
    <property type="entry name" value="LENGSIN"/>
    <property type="match status" value="1"/>
</dbReference>
<evidence type="ECO:0000256" key="6">
    <source>
        <dbReference type="PROSITE-ProRule" id="PRU01331"/>
    </source>
</evidence>
<dbReference type="AlphaFoldDB" id="A0AAV4JRW2"/>
<dbReference type="PANTHER" id="PTHR43407">
    <property type="entry name" value="GLUTAMINE SYNTHETASE"/>
    <property type="match status" value="1"/>
</dbReference>
<evidence type="ECO:0000256" key="7">
    <source>
        <dbReference type="RuleBase" id="RU000384"/>
    </source>
</evidence>
<comment type="similarity">
    <text evidence="1 6 7">Belongs to the glutamine synthetase family.</text>
</comment>
<sequence length="230" mass="26377">MVAEFRPATYVNLRRKGFTPEFIACVDLKELNHSGFHFNFSLWDRDGINVFVDPVNPDQLSQFGRHWLAGLIEHAPALTALCSPTVNCYRRHHTESAPNFVNWAIERRYTTFRVKIDPGNNVYLENRIPSSACNPHLVMACTVAAGMDGVRRKLTLPKQMDKTKRLPESLEEALDALEADTVLAEILGPKMVELFIFTKRKFELEHFKSLGMLPDEEMLVEEKEYYCGPF</sequence>
<dbReference type="InterPro" id="IPR008146">
    <property type="entry name" value="Gln_synth_cat_dom"/>
</dbReference>
<evidence type="ECO:0000256" key="4">
    <source>
        <dbReference type="ARBA" id="ARBA00039404"/>
    </source>
</evidence>
<comment type="subunit">
    <text evidence="3">Dodecamer. Interacts with BFSP2 and VIM.</text>
</comment>
<dbReference type="GO" id="GO:0004356">
    <property type="term" value="F:glutamine synthetase activity"/>
    <property type="evidence" value="ECO:0007669"/>
    <property type="project" value="InterPro"/>
</dbReference>
<evidence type="ECO:0000256" key="5">
    <source>
        <dbReference type="ARBA" id="ARBA00042675"/>
    </source>
</evidence>
<dbReference type="GO" id="GO:0016020">
    <property type="term" value="C:membrane"/>
    <property type="evidence" value="ECO:0007669"/>
    <property type="project" value="TreeGrafter"/>
</dbReference>
<proteinExistence type="inferred from homology"/>
<evidence type="ECO:0000256" key="2">
    <source>
        <dbReference type="ARBA" id="ARBA00037583"/>
    </source>
</evidence>
<dbReference type="Pfam" id="PF00120">
    <property type="entry name" value="Gln-synt_C"/>
    <property type="match status" value="1"/>
</dbReference>
<dbReference type="SUPFAM" id="SSF55931">
    <property type="entry name" value="Glutamine synthetase/guanido kinase"/>
    <property type="match status" value="1"/>
</dbReference>
<dbReference type="SMART" id="SM01230">
    <property type="entry name" value="Gln-synt_C"/>
    <property type="match status" value="1"/>
</dbReference>
<evidence type="ECO:0000313" key="10">
    <source>
        <dbReference type="Proteomes" id="UP000762676"/>
    </source>
</evidence>
<evidence type="ECO:0000259" key="8">
    <source>
        <dbReference type="PROSITE" id="PS51987"/>
    </source>
</evidence>
<dbReference type="Gene3D" id="3.30.590.10">
    <property type="entry name" value="Glutamine synthetase/guanido kinase, catalytic domain"/>
    <property type="match status" value="1"/>
</dbReference>
<dbReference type="GO" id="GO:0005737">
    <property type="term" value="C:cytoplasm"/>
    <property type="evidence" value="ECO:0007669"/>
    <property type="project" value="TreeGrafter"/>
</dbReference>
<feature type="domain" description="GS catalytic" evidence="8">
    <location>
        <begin position="1"/>
        <end position="230"/>
    </location>
</feature>
<protein>
    <recommendedName>
        <fullName evidence="4">Lengsin</fullName>
    </recommendedName>
    <alternativeName>
        <fullName evidence="5">Glutamate-ammonia ligase domain-containing protein 1</fullName>
    </alternativeName>
</protein>
<evidence type="ECO:0000313" key="9">
    <source>
        <dbReference type="EMBL" id="GFS24232.1"/>
    </source>
</evidence>
<dbReference type="Proteomes" id="UP000762676">
    <property type="component" value="Unassembled WGS sequence"/>
</dbReference>